<dbReference type="RefSeq" id="WP_120211330.1">
    <property type="nucleotide sequence ID" value="NZ_CAWNOJ010000002.1"/>
</dbReference>
<evidence type="ECO:0000313" key="3">
    <source>
        <dbReference type="Proteomes" id="UP000225605"/>
    </source>
</evidence>
<dbReference type="AlphaFoldDB" id="A0A2D0IQZ9"/>
<dbReference type="Proteomes" id="UP000283568">
    <property type="component" value="Unassembled WGS sequence"/>
</dbReference>
<dbReference type="InterPro" id="IPR019633">
    <property type="entry name" value="DUF2498"/>
</dbReference>
<protein>
    <submittedName>
        <fullName evidence="2">Uncharacterized protein DUF2498</fullName>
    </submittedName>
</protein>
<comment type="caution">
    <text evidence="1">The sequence shown here is derived from an EMBL/GenBank/DDBJ whole genome shotgun (WGS) entry which is preliminary data.</text>
</comment>
<dbReference type="Proteomes" id="UP000225605">
    <property type="component" value="Unassembled WGS sequence"/>
</dbReference>
<gene>
    <name evidence="2" type="ORF">BDE27_1337</name>
    <name evidence="1" type="ORF">Xehl_02264</name>
</gene>
<dbReference type="Gene3D" id="3.30.300.360">
    <property type="entry name" value="Protein of unknown function (DUF2498)"/>
    <property type="match status" value="1"/>
</dbReference>
<name>A0A2D0IQZ9_9GAMM</name>
<dbReference type="InterPro" id="IPR038191">
    <property type="entry name" value="YciN_sf"/>
</dbReference>
<evidence type="ECO:0000313" key="4">
    <source>
        <dbReference type="Proteomes" id="UP000283568"/>
    </source>
</evidence>
<dbReference type="EMBL" id="NIBT01000010">
    <property type="protein sequence ID" value="PHM24214.1"/>
    <property type="molecule type" value="Genomic_DNA"/>
</dbReference>
<dbReference type="OrthoDB" id="6215372at2"/>
<organism evidence="1 3">
    <name type="scientific">Xenorhabdus ehlersii</name>
    <dbReference type="NCBI Taxonomy" id="290111"/>
    <lineage>
        <taxon>Bacteria</taxon>
        <taxon>Pseudomonadati</taxon>
        <taxon>Pseudomonadota</taxon>
        <taxon>Gammaproteobacteria</taxon>
        <taxon>Enterobacterales</taxon>
        <taxon>Morganellaceae</taxon>
        <taxon>Xenorhabdus</taxon>
    </lineage>
</organism>
<dbReference type="EMBL" id="RAQI01000002">
    <property type="protein sequence ID" value="RKE91132.1"/>
    <property type="molecule type" value="Genomic_DNA"/>
</dbReference>
<reference evidence="1 3" key="1">
    <citation type="journal article" date="2017" name="Nat. Microbiol.">
        <title>Natural product diversity associated with the nematode symbionts Photorhabdus and Xenorhabdus.</title>
        <authorList>
            <person name="Tobias N.J."/>
            <person name="Wolff H."/>
            <person name="Djahanschiri B."/>
            <person name="Grundmann F."/>
            <person name="Kronenwerth M."/>
            <person name="Shi Y.M."/>
            <person name="Simonyi S."/>
            <person name="Grun P."/>
            <person name="Shapiro-Ilan D."/>
            <person name="Pidot S.J."/>
            <person name="Stinear T.P."/>
            <person name="Ebersberger I."/>
            <person name="Bode H.B."/>
        </authorList>
    </citation>
    <scope>NUCLEOTIDE SEQUENCE [LARGE SCALE GENOMIC DNA]</scope>
    <source>
        <strain evidence="1 3">DSM 16337</strain>
    </source>
</reference>
<keyword evidence="4" id="KW-1185">Reference proteome</keyword>
<sequence>MKTKTMPVKRKQLLKKVNEIIKKHEDFIQGMYAESAEQRERSIIPDWLINYQ</sequence>
<dbReference type="Pfam" id="PF10692">
    <property type="entry name" value="DUF2498"/>
    <property type="match status" value="1"/>
</dbReference>
<evidence type="ECO:0000313" key="2">
    <source>
        <dbReference type="EMBL" id="RKE91132.1"/>
    </source>
</evidence>
<reference evidence="2 4" key="2">
    <citation type="submission" date="2018-09" db="EMBL/GenBank/DDBJ databases">
        <title>Genomic Encyclopedia of Archaeal and Bacterial Type Strains, Phase II (KMG-II): from individual species to whole genera.</title>
        <authorList>
            <person name="Goeker M."/>
        </authorList>
    </citation>
    <scope>NUCLEOTIDE SEQUENCE [LARGE SCALE GENOMIC DNA]</scope>
    <source>
        <strain evidence="2 4">DSM 16337</strain>
    </source>
</reference>
<accession>A0A2D0IQZ9</accession>
<proteinExistence type="predicted"/>
<evidence type="ECO:0000313" key="1">
    <source>
        <dbReference type="EMBL" id="PHM24214.1"/>
    </source>
</evidence>